<dbReference type="Gene3D" id="1.10.287.130">
    <property type="match status" value="1"/>
</dbReference>
<dbReference type="InterPro" id="IPR048760">
    <property type="entry name" value="VP0354-like_sensor_dom"/>
</dbReference>
<dbReference type="InterPro" id="IPR036097">
    <property type="entry name" value="HisK_dim/P_sf"/>
</dbReference>
<dbReference type="SMART" id="SM00091">
    <property type="entry name" value="PAS"/>
    <property type="match status" value="1"/>
</dbReference>
<dbReference type="Gene3D" id="3.30.565.10">
    <property type="entry name" value="Histidine kinase-like ATPase, C-terminal domain"/>
    <property type="match status" value="1"/>
</dbReference>
<evidence type="ECO:0000256" key="3">
    <source>
        <dbReference type="ARBA" id="ARBA00012438"/>
    </source>
</evidence>
<name>A0A955IWS9_UNCKA</name>
<proteinExistence type="predicted"/>
<evidence type="ECO:0000256" key="10">
    <source>
        <dbReference type="ARBA" id="ARBA00022840"/>
    </source>
</evidence>
<feature type="transmembrane region" description="Helical" evidence="15">
    <location>
        <begin position="179"/>
        <end position="201"/>
    </location>
</feature>
<dbReference type="CDD" id="cd00075">
    <property type="entry name" value="HATPase"/>
    <property type="match status" value="1"/>
</dbReference>
<keyword evidence="14" id="KW-0175">Coiled coil</keyword>
<evidence type="ECO:0000256" key="12">
    <source>
        <dbReference type="ARBA" id="ARBA00023012"/>
    </source>
</evidence>
<keyword evidence="9" id="KW-0418">Kinase</keyword>
<dbReference type="SMART" id="SM00388">
    <property type="entry name" value="HisKA"/>
    <property type="match status" value="1"/>
</dbReference>
<dbReference type="InterPro" id="IPR050351">
    <property type="entry name" value="BphY/WalK/GraS-like"/>
</dbReference>
<dbReference type="InterPro" id="IPR003594">
    <property type="entry name" value="HATPase_dom"/>
</dbReference>
<dbReference type="PRINTS" id="PR00344">
    <property type="entry name" value="BCTRLSENSOR"/>
</dbReference>
<dbReference type="InterPro" id="IPR000014">
    <property type="entry name" value="PAS"/>
</dbReference>
<comment type="caution">
    <text evidence="19">The sequence shown here is derived from an EMBL/GenBank/DDBJ whole genome shotgun (WGS) entry which is preliminary data.</text>
</comment>
<dbReference type="SMART" id="SM00086">
    <property type="entry name" value="PAC"/>
    <property type="match status" value="1"/>
</dbReference>
<comment type="catalytic activity">
    <reaction evidence="1">
        <text>ATP + protein L-histidine = ADP + protein N-phospho-L-histidine.</text>
        <dbReference type="EC" id="2.7.13.3"/>
    </reaction>
</comment>
<dbReference type="PROSITE" id="PS50112">
    <property type="entry name" value="PAS"/>
    <property type="match status" value="1"/>
</dbReference>
<dbReference type="InterPro" id="IPR000700">
    <property type="entry name" value="PAS-assoc_C"/>
</dbReference>
<dbReference type="EC" id="2.7.13.3" evidence="3"/>
<dbReference type="InterPro" id="IPR001610">
    <property type="entry name" value="PAC"/>
</dbReference>
<dbReference type="Pfam" id="PF00512">
    <property type="entry name" value="HisKA"/>
    <property type="match status" value="1"/>
</dbReference>
<dbReference type="PROSITE" id="PS50113">
    <property type="entry name" value="PAC"/>
    <property type="match status" value="1"/>
</dbReference>
<dbReference type="Pfam" id="PF02518">
    <property type="entry name" value="HATPase_c"/>
    <property type="match status" value="1"/>
</dbReference>
<dbReference type="InterPro" id="IPR035965">
    <property type="entry name" value="PAS-like_dom_sf"/>
</dbReference>
<dbReference type="PANTHER" id="PTHR42878:SF7">
    <property type="entry name" value="SENSOR HISTIDINE KINASE GLRK"/>
    <property type="match status" value="1"/>
</dbReference>
<dbReference type="GO" id="GO:0005524">
    <property type="term" value="F:ATP binding"/>
    <property type="evidence" value="ECO:0007669"/>
    <property type="project" value="UniProtKB-KW"/>
</dbReference>
<dbReference type="InterPro" id="IPR029151">
    <property type="entry name" value="Sensor-like_sf"/>
</dbReference>
<dbReference type="InterPro" id="IPR005467">
    <property type="entry name" value="His_kinase_dom"/>
</dbReference>
<keyword evidence="5" id="KW-0597">Phosphoprotein</keyword>
<organism evidence="19 20">
    <name type="scientific">candidate division WWE3 bacterium</name>
    <dbReference type="NCBI Taxonomy" id="2053526"/>
    <lineage>
        <taxon>Bacteria</taxon>
        <taxon>Katanobacteria</taxon>
    </lineage>
</organism>
<keyword evidence="12" id="KW-0902">Two-component regulatory system</keyword>
<feature type="domain" description="Histidine kinase" evidence="16">
    <location>
        <begin position="785"/>
        <end position="1004"/>
    </location>
</feature>
<dbReference type="SUPFAM" id="SSF47384">
    <property type="entry name" value="Homodimeric domain of signal transducing histidine kinase"/>
    <property type="match status" value="1"/>
</dbReference>
<evidence type="ECO:0000256" key="6">
    <source>
        <dbReference type="ARBA" id="ARBA00022679"/>
    </source>
</evidence>
<dbReference type="GO" id="GO:0005886">
    <property type="term" value="C:plasma membrane"/>
    <property type="evidence" value="ECO:0007669"/>
    <property type="project" value="UniProtKB-SubCell"/>
</dbReference>
<dbReference type="GO" id="GO:0030295">
    <property type="term" value="F:protein kinase activator activity"/>
    <property type="evidence" value="ECO:0007669"/>
    <property type="project" value="TreeGrafter"/>
</dbReference>
<feature type="transmembrane region" description="Helical" evidence="15">
    <location>
        <begin position="102"/>
        <end position="124"/>
    </location>
</feature>
<dbReference type="SUPFAM" id="SSF55874">
    <property type="entry name" value="ATPase domain of HSP90 chaperone/DNA topoisomerase II/histidine kinase"/>
    <property type="match status" value="1"/>
</dbReference>
<keyword evidence="13 15" id="KW-0472">Membrane</keyword>
<dbReference type="InterPro" id="IPR003661">
    <property type="entry name" value="HisK_dim/P_dom"/>
</dbReference>
<dbReference type="CDD" id="cd18773">
    <property type="entry name" value="PDC1_HK_sensor"/>
    <property type="match status" value="1"/>
</dbReference>
<comment type="subcellular location">
    <subcellularLocation>
        <location evidence="2">Cell membrane</location>
        <topology evidence="2">Multi-pass membrane protein</topology>
    </subcellularLocation>
</comment>
<feature type="transmembrane region" description="Helical" evidence="15">
    <location>
        <begin position="45"/>
        <end position="64"/>
    </location>
</feature>
<evidence type="ECO:0000313" key="20">
    <source>
        <dbReference type="Proteomes" id="UP000714817"/>
    </source>
</evidence>
<keyword evidence="8" id="KW-0547">Nucleotide-binding</keyword>
<dbReference type="PROSITE" id="PS50109">
    <property type="entry name" value="HIS_KIN"/>
    <property type="match status" value="1"/>
</dbReference>
<keyword evidence="11 15" id="KW-1133">Transmembrane helix</keyword>
<keyword evidence="10" id="KW-0067">ATP-binding</keyword>
<evidence type="ECO:0000256" key="1">
    <source>
        <dbReference type="ARBA" id="ARBA00000085"/>
    </source>
</evidence>
<feature type="domain" description="PAS" evidence="17">
    <location>
        <begin position="653"/>
        <end position="698"/>
    </location>
</feature>
<dbReference type="Gene3D" id="3.30.450.20">
    <property type="entry name" value="PAS domain"/>
    <property type="match status" value="2"/>
</dbReference>
<dbReference type="SMART" id="SM00387">
    <property type="entry name" value="HATPase_c"/>
    <property type="match status" value="1"/>
</dbReference>
<dbReference type="InterPro" id="IPR036890">
    <property type="entry name" value="HATPase_C_sf"/>
</dbReference>
<reference evidence="19" key="2">
    <citation type="journal article" date="2021" name="Microbiome">
        <title>Successional dynamics and alternative stable states in a saline activated sludge microbial community over 9 years.</title>
        <authorList>
            <person name="Wang Y."/>
            <person name="Ye J."/>
            <person name="Ju F."/>
            <person name="Liu L."/>
            <person name="Boyd J.A."/>
            <person name="Deng Y."/>
            <person name="Parks D.H."/>
            <person name="Jiang X."/>
            <person name="Yin X."/>
            <person name="Woodcroft B.J."/>
            <person name="Tyson G.W."/>
            <person name="Hugenholtz P."/>
            <person name="Polz M.F."/>
            <person name="Zhang T."/>
        </authorList>
    </citation>
    <scope>NUCLEOTIDE SEQUENCE</scope>
    <source>
        <strain evidence="19">HKST-UBA80</strain>
    </source>
</reference>
<dbReference type="GO" id="GO:0000155">
    <property type="term" value="F:phosphorelay sensor kinase activity"/>
    <property type="evidence" value="ECO:0007669"/>
    <property type="project" value="InterPro"/>
</dbReference>
<dbReference type="InterPro" id="IPR004358">
    <property type="entry name" value="Sig_transdc_His_kin-like_C"/>
</dbReference>
<evidence type="ECO:0000256" key="8">
    <source>
        <dbReference type="ARBA" id="ARBA00022741"/>
    </source>
</evidence>
<evidence type="ECO:0000256" key="9">
    <source>
        <dbReference type="ARBA" id="ARBA00022777"/>
    </source>
</evidence>
<evidence type="ECO:0000256" key="2">
    <source>
        <dbReference type="ARBA" id="ARBA00004651"/>
    </source>
</evidence>
<dbReference type="Proteomes" id="UP000714817">
    <property type="component" value="Unassembled WGS sequence"/>
</dbReference>
<evidence type="ECO:0000313" key="19">
    <source>
        <dbReference type="EMBL" id="MCA9302372.1"/>
    </source>
</evidence>
<protein>
    <recommendedName>
        <fullName evidence="3">histidine kinase</fullName>
        <ecNumber evidence="3">2.7.13.3</ecNumber>
    </recommendedName>
</protein>
<feature type="domain" description="PAC" evidence="18">
    <location>
        <begin position="729"/>
        <end position="781"/>
    </location>
</feature>
<evidence type="ECO:0000259" key="17">
    <source>
        <dbReference type="PROSITE" id="PS50112"/>
    </source>
</evidence>
<keyword evidence="7 15" id="KW-0812">Transmembrane</keyword>
<reference evidence="19" key="1">
    <citation type="submission" date="2020-04" db="EMBL/GenBank/DDBJ databases">
        <authorList>
            <person name="Zhang T."/>
        </authorList>
    </citation>
    <scope>NUCLEOTIDE SEQUENCE</scope>
    <source>
        <strain evidence="19">HKST-UBA80</strain>
    </source>
</reference>
<feature type="transmembrane region" description="Helical" evidence="15">
    <location>
        <begin position="144"/>
        <end position="167"/>
    </location>
</feature>
<feature type="coiled-coil region" evidence="14">
    <location>
        <begin position="605"/>
        <end position="653"/>
    </location>
</feature>
<dbReference type="GO" id="GO:0000156">
    <property type="term" value="F:phosphorelay response regulator activity"/>
    <property type="evidence" value="ECO:0007669"/>
    <property type="project" value="TreeGrafter"/>
</dbReference>
<gene>
    <name evidence="19" type="ORF">KDA10_03390</name>
</gene>
<dbReference type="AlphaFoldDB" id="A0A955IWS9"/>
<sequence>MNILLPPYISILCIYTTLAFAIYLLRNKENVAEKNIKNYKHLVYLIFFVFSWQTSEFMAVNLSLQQEQSAILWKITLSLSITAALSTLYFIVNFLQIKNRRILYISTLLVFIETINVLFTQNVISATYKTSNGQTLFEKGSISAGIGHNILLVALLLLSLGFIVNALKINSVKRASIRFLMFGVISVILPQILFGVIFPIFNLPTVRIGQISIIFVVFFFYKAVSEKSSIILSKQYISIKTKFIFVFALISLGAVILTAIPTSTLLKNLSERTQAKNISIQVENASKDINTFLDEYASDALFLSNLGTVRRLEIDQIQNEFFSLAESNSDYMQVRLIDINDQEIVRVDSDEKSTRIIDEDKLQNKVDRYYFTDSIVLNQKEVYMSKIDLNREGSPPQIEIPINPTVRFATPFYSPDGEKLGIVILNVHANKLLESLNHNNDVRFTDESGYFIAHPNSELEWGSPADFDTGYNFSLELSSQDIEGMRSEQTYYSKGQQGLVYANKLTLYNNTFFVYTALDYSVILQDINNLQISLLSLGALYSILSLVFAEIASGFVVKNLIEIRKTVERINKTKEIEYLTINSHDEIGEISILLNEWARKINLTNNEIQKTVDNQVRQIKNNEDKLKEQQKALMNVLEDVQEEKQKAEQHSTELIKFKLAVENSSDQIVITDPEGYILYANPILEKITGFSVEESVGKKAGSRELWGGIMEPEFYEVMWTKIKKEKVLFKGQIKNRKKSGEEYTASVTIVPILNDKGETIFFLGVERDITKEAEVDKMKTEFISLASHQLRTPLSAIKWFLEMLIDGDLGTLNEEQQKTLLDVNTSNERMISLVNSLLNVSRIESGRIIIDPEPTELKDLIDGVLMELTPQIKEKEISTIVSIGDNMEKISIDPKLIRNVYLNLISNAVKYTSKNGEIQIFVSHNDTEVISAISDDGIGIPKEQQDRIFQKFFRADNVIKVETEGNGLGLYLVKAIVESSGGKVWFSSTEGEGTTFWFSLPKKGSMKKKGEVSIDS</sequence>
<evidence type="ECO:0000259" key="16">
    <source>
        <dbReference type="PROSITE" id="PS50109"/>
    </source>
</evidence>
<accession>A0A955IWS9</accession>
<evidence type="ECO:0000256" key="5">
    <source>
        <dbReference type="ARBA" id="ARBA00022553"/>
    </source>
</evidence>
<dbReference type="SUPFAM" id="SSF55785">
    <property type="entry name" value="PYP-like sensor domain (PAS domain)"/>
    <property type="match status" value="1"/>
</dbReference>
<evidence type="ECO:0000259" key="18">
    <source>
        <dbReference type="PROSITE" id="PS50113"/>
    </source>
</evidence>
<dbReference type="SUPFAM" id="SSF103190">
    <property type="entry name" value="Sensory domain-like"/>
    <property type="match status" value="1"/>
</dbReference>
<feature type="transmembrane region" description="Helical" evidence="15">
    <location>
        <begin position="207"/>
        <end position="224"/>
    </location>
</feature>
<evidence type="ECO:0000256" key="11">
    <source>
        <dbReference type="ARBA" id="ARBA00022989"/>
    </source>
</evidence>
<dbReference type="EMBL" id="JAGQNY010000013">
    <property type="protein sequence ID" value="MCA9302372.1"/>
    <property type="molecule type" value="Genomic_DNA"/>
</dbReference>
<dbReference type="GO" id="GO:0007234">
    <property type="term" value="P:osmosensory signaling via phosphorelay pathway"/>
    <property type="evidence" value="ECO:0007669"/>
    <property type="project" value="TreeGrafter"/>
</dbReference>
<evidence type="ECO:0000256" key="13">
    <source>
        <dbReference type="ARBA" id="ARBA00023136"/>
    </source>
</evidence>
<feature type="transmembrane region" description="Helical" evidence="15">
    <location>
        <begin position="6"/>
        <end position="25"/>
    </location>
</feature>
<dbReference type="Pfam" id="PF21623">
    <property type="entry name" value="HK_sensor_dom_bact"/>
    <property type="match status" value="1"/>
</dbReference>
<keyword evidence="4" id="KW-1003">Cell membrane</keyword>
<dbReference type="PANTHER" id="PTHR42878">
    <property type="entry name" value="TWO-COMPONENT HISTIDINE KINASE"/>
    <property type="match status" value="1"/>
</dbReference>
<evidence type="ECO:0000256" key="7">
    <source>
        <dbReference type="ARBA" id="ARBA00022692"/>
    </source>
</evidence>
<keyword evidence="6" id="KW-0808">Transferase</keyword>
<dbReference type="CDD" id="cd00130">
    <property type="entry name" value="PAS"/>
    <property type="match status" value="1"/>
</dbReference>
<evidence type="ECO:0000256" key="15">
    <source>
        <dbReference type="SAM" id="Phobius"/>
    </source>
</evidence>
<feature type="transmembrane region" description="Helical" evidence="15">
    <location>
        <begin position="70"/>
        <end position="95"/>
    </location>
</feature>
<dbReference type="Pfam" id="PF13426">
    <property type="entry name" value="PAS_9"/>
    <property type="match status" value="1"/>
</dbReference>
<dbReference type="NCBIfam" id="TIGR00229">
    <property type="entry name" value="sensory_box"/>
    <property type="match status" value="1"/>
</dbReference>
<evidence type="ECO:0000256" key="4">
    <source>
        <dbReference type="ARBA" id="ARBA00022475"/>
    </source>
</evidence>
<dbReference type="CDD" id="cd00082">
    <property type="entry name" value="HisKA"/>
    <property type="match status" value="1"/>
</dbReference>
<evidence type="ECO:0000256" key="14">
    <source>
        <dbReference type="SAM" id="Coils"/>
    </source>
</evidence>
<feature type="transmembrane region" description="Helical" evidence="15">
    <location>
        <begin position="244"/>
        <end position="266"/>
    </location>
</feature>
<dbReference type="FunFam" id="3.30.565.10:FF:000023">
    <property type="entry name" value="PAS domain-containing sensor histidine kinase"/>
    <property type="match status" value="1"/>
</dbReference>